<dbReference type="InterPro" id="IPR020843">
    <property type="entry name" value="ER"/>
</dbReference>
<accession>A0A8T0INM1</accession>
<proteinExistence type="predicted"/>
<evidence type="ECO:0000259" key="3">
    <source>
        <dbReference type="SMART" id="SM00829"/>
    </source>
</evidence>
<dbReference type="InterPro" id="IPR013154">
    <property type="entry name" value="ADH-like_N"/>
</dbReference>
<keyword evidence="1" id="KW-0521">NADP</keyword>
<name>A0A8T0INM1_CERPU</name>
<keyword evidence="2" id="KW-0560">Oxidoreductase</keyword>
<comment type="caution">
    <text evidence="4">The sequence shown here is derived from an EMBL/GenBank/DDBJ whole genome shotgun (WGS) entry which is preliminary data.</text>
</comment>
<protein>
    <recommendedName>
        <fullName evidence="3">Enoyl reductase (ER) domain-containing protein</fullName>
    </recommendedName>
</protein>
<dbReference type="AlphaFoldDB" id="A0A8T0INM1"/>
<gene>
    <name evidence="4" type="ORF">KC19_3G220300</name>
</gene>
<dbReference type="InterPro" id="IPR011032">
    <property type="entry name" value="GroES-like_sf"/>
</dbReference>
<dbReference type="Gene3D" id="3.40.50.720">
    <property type="entry name" value="NAD(P)-binding Rossmann-like Domain"/>
    <property type="match status" value="1"/>
</dbReference>
<feature type="domain" description="Enoyl reductase (ER)" evidence="3">
    <location>
        <begin position="15"/>
        <end position="326"/>
    </location>
</feature>
<dbReference type="SUPFAM" id="SSF50129">
    <property type="entry name" value="GroES-like"/>
    <property type="match status" value="1"/>
</dbReference>
<dbReference type="SUPFAM" id="SSF51735">
    <property type="entry name" value="NAD(P)-binding Rossmann-fold domains"/>
    <property type="match status" value="1"/>
</dbReference>
<dbReference type="SMART" id="SM00829">
    <property type="entry name" value="PKS_ER"/>
    <property type="match status" value="1"/>
</dbReference>
<dbReference type="InterPro" id="IPR036291">
    <property type="entry name" value="NAD(P)-bd_dom_sf"/>
</dbReference>
<reference evidence="4" key="1">
    <citation type="submission" date="2020-06" db="EMBL/GenBank/DDBJ databases">
        <title>WGS assembly of Ceratodon purpureus strain R40.</title>
        <authorList>
            <person name="Carey S.B."/>
            <person name="Jenkins J."/>
            <person name="Shu S."/>
            <person name="Lovell J.T."/>
            <person name="Sreedasyam A."/>
            <person name="Maumus F."/>
            <person name="Tiley G.P."/>
            <person name="Fernandez-Pozo N."/>
            <person name="Barry K."/>
            <person name="Chen C."/>
            <person name="Wang M."/>
            <person name="Lipzen A."/>
            <person name="Daum C."/>
            <person name="Saski C.A."/>
            <person name="Payton A.C."/>
            <person name="Mcbreen J.C."/>
            <person name="Conrad R.E."/>
            <person name="Kollar L.M."/>
            <person name="Olsson S."/>
            <person name="Huttunen S."/>
            <person name="Landis J.B."/>
            <person name="Wickett N.J."/>
            <person name="Johnson M.G."/>
            <person name="Rensing S.A."/>
            <person name="Grimwood J."/>
            <person name="Schmutz J."/>
            <person name="Mcdaniel S.F."/>
        </authorList>
    </citation>
    <scope>NUCLEOTIDE SEQUENCE</scope>
    <source>
        <strain evidence="4">R40</strain>
    </source>
</reference>
<dbReference type="Proteomes" id="UP000822688">
    <property type="component" value="Chromosome 3"/>
</dbReference>
<sequence>MSTDTMRAVVIHEAGPPSNLKLETRPIPTPKRGQVLIRIKAAGLNRSELFTRQGHSPGVRFPRVLGIECTGVVASCPGGEFPPGAVVATAMGGLGRDFDGGYADYTVVPATQVQALEPGVPWEVLGAAPEMLQTAWGSLHTGLKVQRGETLLVRGGTTSVGLAAAAIAKGMGVRVFSTTRRADRREFLIKSGAEEVIIDEGRIAETVRRTVMPGGFDKVLELVGVTTLLDSLKCAKVGGVVCMTGIVGGKWTLDSFSPMEAIPTGVFLTSYAGGPNEFMATPLLELVQQMKAGTLHIPVGKTFKLEEIVQAHECMEANAAGGKIVVLMD</sequence>
<dbReference type="EMBL" id="CM026423">
    <property type="protein sequence ID" value="KAG0584589.1"/>
    <property type="molecule type" value="Genomic_DNA"/>
</dbReference>
<evidence type="ECO:0000256" key="2">
    <source>
        <dbReference type="ARBA" id="ARBA00023002"/>
    </source>
</evidence>
<dbReference type="PANTHER" id="PTHR48106:SF18">
    <property type="entry name" value="QUINONE OXIDOREDUCTASE PIG3"/>
    <property type="match status" value="1"/>
</dbReference>
<evidence type="ECO:0000313" key="5">
    <source>
        <dbReference type="Proteomes" id="UP000822688"/>
    </source>
</evidence>
<dbReference type="Pfam" id="PF08240">
    <property type="entry name" value="ADH_N"/>
    <property type="match status" value="1"/>
</dbReference>
<evidence type="ECO:0000313" key="4">
    <source>
        <dbReference type="EMBL" id="KAG0584589.1"/>
    </source>
</evidence>
<dbReference type="GO" id="GO:0016651">
    <property type="term" value="F:oxidoreductase activity, acting on NAD(P)H"/>
    <property type="evidence" value="ECO:0007669"/>
    <property type="project" value="TreeGrafter"/>
</dbReference>
<dbReference type="Gene3D" id="3.90.180.10">
    <property type="entry name" value="Medium-chain alcohol dehydrogenases, catalytic domain"/>
    <property type="match status" value="1"/>
</dbReference>
<evidence type="ECO:0000256" key="1">
    <source>
        <dbReference type="ARBA" id="ARBA00022857"/>
    </source>
</evidence>
<dbReference type="Pfam" id="PF13602">
    <property type="entry name" value="ADH_zinc_N_2"/>
    <property type="match status" value="1"/>
</dbReference>
<dbReference type="GO" id="GO:0070402">
    <property type="term" value="F:NADPH binding"/>
    <property type="evidence" value="ECO:0007669"/>
    <property type="project" value="TreeGrafter"/>
</dbReference>
<dbReference type="PANTHER" id="PTHR48106">
    <property type="entry name" value="QUINONE OXIDOREDUCTASE PIG3-RELATED"/>
    <property type="match status" value="1"/>
</dbReference>
<dbReference type="CDD" id="cd08243">
    <property type="entry name" value="quinone_oxidoreductase_like_1"/>
    <property type="match status" value="1"/>
</dbReference>
<keyword evidence="5" id="KW-1185">Reference proteome</keyword>
<organism evidence="4 5">
    <name type="scientific">Ceratodon purpureus</name>
    <name type="common">Fire moss</name>
    <name type="synonym">Dicranum purpureum</name>
    <dbReference type="NCBI Taxonomy" id="3225"/>
    <lineage>
        <taxon>Eukaryota</taxon>
        <taxon>Viridiplantae</taxon>
        <taxon>Streptophyta</taxon>
        <taxon>Embryophyta</taxon>
        <taxon>Bryophyta</taxon>
        <taxon>Bryophytina</taxon>
        <taxon>Bryopsida</taxon>
        <taxon>Dicranidae</taxon>
        <taxon>Pseudoditrichales</taxon>
        <taxon>Ditrichaceae</taxon>
        <taxon>Ceratodon</taxon>
    </lineage>
</organism>